<name>A0A1I1H5F9_9RHOB</name>
<dbReference type="Proteomes" id="UP000198728">
    <property type="component" value="Unassembled WGS sequence"/>
</dbReference>
<dbReference type="SUPFAM" id="SSF48452">
    <property type="entry name" value="TPR-like"/>
    <property type="match status" value="1"/>
</dbReference>
<sequence length="158" mass="17297">MSGPSDHGAAALDLLARKADAARSDPERTEAALAEALRLAPEDLDVRLGAYRFYFYNHRYEQALVHCEALIGHAARRLNVAIDWRDVGPGDAAFTEVAFAPGLYLQALLAWGYCHLRLGRHAPAREALSHSARLDPTDRFGAAVILGYLNDREMGGEV</sequence>
<keyword evidence="2" id="KW-1185">Reference proteome</keyword>
<proteinExistence type="predicted"/>
<dbReference type="EMBL" id="FOLG01000003">
    <property type="protein sequence ID" value="SFC19419.1"/>
    <property type="molecule type" value="Genomic_DNA"/>
</dbReference>
<dbReference type="OrthoDB" id="192577at2"/>
<reference evidence="1 2" key="1">
    <citation type="submission" date="2016-10" db="EMBL/GenBank/DDBJ databases">
        <authorList>
            <person name="de Groot N.N."/>
        </authorList>
    </citation>
    <scope>NUCLEOTIDE SEQUENCE [LARGE SCALE GENOMIC DNA]</scope>
    <source>
        <strain evidence="1 2">DSM 19548</strain>
    </source>
</reference>
<evidence type="ECO:0000313" key="2">
    <source>
        <dbReference type="Proteomes" id="UP000198728"/>
    </source>
</evidence>
<dbReference type="RefSeq" id="WP_093360030.1">
    <property type="nucleotide sequence ID" value="NZ_FOLG01000003.1"/>
</dbReference>
<organism evidence="1 2">
    <name type="scientific">Tropicimonas isoalkanivorans</name>
    <dbReference type="NCBI Taxonomy" id="441112"/>
    <lineage>
        <taxon>Bacteria</taxon>
        <taxon>Pseudomonadati</taxon>
        <taxon>Pseudomonadota</taxon>
        <taxon>Alphaproteobacteria</taxon>
        <taxon>Rhodobacterales</taxon>
        <taxon>Roseobacteraceae</taxon>
        <taxon>Tropicimonas</taxon>
    </lineage>
</organism>
<accession>A0A1I1H5F9</accession>
<gene>
    <name evidence="1" type="ORF">SAMN04488094_10338</name>
</gene>
<evidence type="ECO:0000313" key="1">
    <source>
        <dbReference type="EMBL" id="SFC19419.1"/>
    </source>
</evidence>
<dbReference type="Gene3D" id="1.25.40.10">
    <property type="entry name" value="Tetratricopeptide repeat domain"/>
    <property type="match status" value="1"/>
</dbReference>
<dbReference type="STRING" id="441112.SAMN04488094_10338"/>
<protein>
    <recommendedName>
        <fullName evidence="3">Tetratricopeptide repeat-containing protein</fullName>
    </recommendedName>
</protein>
<evidence type="ECO:0008006" key="3">
    <source>
        <dbReference type="Google" id="ProtNLM"/>
    </source>
</evidence>
<dbReference type="AlphaFoldDB" id="A0A1I1H5F9"/>
<dbReference type="InterPro" id="IPR011990">
    <property type="entry name" value="TPR-like_helical_dom_sf"/>
</dbReference>